<dbReference type="Proteomes" id="UP000267096">
    <property type="component" value="Unassembled WGS sequence"/>
</dbReference>
<proteinExistence type="predicted"/>
<accession>A0A0M3JH59</accession>
<evidence type="ECO:0000313" key="2">
    <source>
        <dbReference type="EMBL" id="VDK27704.1"/>
    </source>
</evidence>
<evidence type="ECO:0000256" key="1">
    <source>
        <dbReference type="SAM" id="MobiDB-lite"/>
    </source>
</evidence>
<keyword evidence="3" id="KW-1185">Reference proteome</keyword>
<feature type="compositionally biased region" description="Polar residues" evidence="1">
    <location>
        <begin position="46"/>
        <end position="75"/>
    </location>
</feature>
<dbReference type="WBParaSite" id="ASIM_0000697001-mRNA-1">
    <property type="protein sequence ID" value="ASIM_0000697001-mRNA-1"/>
    <property type="gene ID" value="ASIM_0000697001"/>
</dbReference>
<reference evidence="2 3" key="2">
    <citation type="submission" date="2018-11" db="EMBL/GenBank/DDBJ databases">
        <authorList>
            <consortium name="Pathogen Informatics"/>
        </authorList>
    </citation>
    <scope>NUCLEOTIDE SEQUENCE [LARGE SCALE GENOMIC DNA]</scope>
</reference>
<protein>
    <submittedName>
        <fullName evidence="2 4">Uncharacterized protein</fullName>
    </submittedName>
</protein>
<sequence>MDPNDLKWHNLSNSTRKQLEMNEEEFDENVVASSLAMEIIRRLSSSEDTGAQQEPSKNQQSPIGSQQNSDNNELPSTKGLKISADTQISTIENPQCSVIQQQKAALTQKKSPMNQSSSEEVISNFTYVLYIKVSKWD</sequence>
<feature type="region of interest" description="Disordered" evidence="1">
    <location>
        <begin position="1"/>
        <end position="24"/>
    </location>
</feature>
<gene>
    <name evidence="2" type="ORF">ASIM_LOCUS6747</name>
</gene>
<name>A0A0M3JH59_ANISI</name>
<dbReference type="EMBL" id="UYRR01015127">
    <property type="protein sequence ID" value="VDK27704.1"/>
    <property type="molecule type" value="Genomic_DNA"/>
</dbReference>
<organism evidence="4">
    <name type="scientific">Anisakis simplex</name>
    <name type="common">Herring worm</name>
    <dbReference type="NCBI Taxonomy" id="6269"/>
    <lineage>
        <taxon>Eukaryota</taxon>
        <taxon>Metazoa</taxon>
        <taxon>Ecdysozoa</taxon>
        <taxon>Nematoda</taxon>
        <taxon>Chromadorea</taxon>
        <taxon>Rhabditida</taxon>
        <taxon>Spirurina</taxon>
        <taxon>Ascaridomorpha</taxon>
        <taxon>Ascaridoidea</taxon>
        <taxon>Anisakidae</taxon>
        <taxon>Anisakis</taxon>
        <taxon>Anisakis simplex complex</taxon>
    </lineage>
</organism>
<evidence type="ECO:0000313" key="3">
    <source>
        <dbReference type="Proteomes" id="UP000267096"/>
    </source>
</evidence>
<feature type="region of interest" description="Disordered" evidence="1">
    <location>
        <begin position="42"/>
        <end position="86"/>
    </location>
</feature>
<reference evidence="4" key="1">
    <citation type="submission" date="2017-02" db="UniProtKB">
        <authorList>
            <consortium name="WormBaseParasite"/>
        </authorList>
    </citation>
    <scope>IDENTIFICATION</scope>
</reference>
<dbReference type="AlphaFoldDB" id="A0A0M3JH59"/>
<evidence type="ECO:0000313" key="4">
    <source>
        <dbReference type="WBParaSite" id="ASIM_0000697001-mRNA-1"/>
    </source>
</evidence>